<dbReference type="Ensembl" id="ENSBMST00010026773.1">
    <property type="protein sequence ID" value="ENSBMSP00010024299.1"/>
    <property type="gene ID" value="ENSBMSG00010017681.1"/>
</dbReference>
<dbReference type="OMA" id="KECHRSG"/>
<evidence type="ECO:0000313" key="1">
    <source>
        <dbReference type="Ensembl" id="ENSBMSP00010024299.1"/>
    </source>
</evidence>
<reference evidence="1" key="1">
    <citation type="submission" date="2023-09" db="UniProtKB">
        <authorList>
            <consortium name="Ensembl"/>
        </authorList>
    </citation>
    <scope>IDENTIFICATION</scope>
</reference>
<dbReference type="GeneTree" id="ENSGT01050000247009"/>
<dbReference type="AlphaFoldDB" id="A0A8C0DSM5"/>
<accession>A0A8C0DSM5</accession>
<name>A0A8C0DSM5_BALMU</name>
<protein>
    <submittedName>
        <fullName evidence="1">Uncharacterized protein</fullName>
    </submittedName>
</protein>
<organism evidence="1">
    <name type="scientific">Balaenoptera musculus</name>
    <name type="common">Blue whale</name>
    <dbReference type="NCBI Taxonomy" id="9771"/>
    <lineage>
        <taxon>Eukaryota</taxon>
        <taxon>Metazoa</taxon>
        <taxon>Chordata</taxon>
        <taxon>Craniata</taxon>
        <taxon>Vertebrata</taxon>
        <taxon>Euteleostomi</taxon>
        <taxon>Mammalia</taxon>
        <taxon>Eutheria</taxon>
        <taxon>Laurasiatheria</taxon>
        <taxon>Artiodactyla</taxon>
        <taxon>Whippomorpha</taxon>
        <taxon>Cetacea</taxon>
        <taxon>Mysticeti</taxon>
        <taxon>Balaenopteridae</taxon>
        <taxon>Balaenoptera</taxon>
    </lineage>
</organism>
<sequence length="56" mass="6589">MAVAAWRDPAQIVSVEERMRRFLLSRVFLEENHKSGLLSQFHRPRRLIPVRSVSQS</sequence>
<proteinExistence type="predicted"/>